<feature type="compositionally biased region" description="Basic residues" evidence="2">
    <location>
        <begin position="75"/>
        <end position="85"/>
    </location>
</feature>
<dbReference type="EMBL" id="KI964662">
    <property type="protein sequence ID" value="EUC31457.1"/>
    <property type="molecule type" value="Genomic_DNA"/>
</dbReference>
<proteinExistence type="predicted"/>
<dbReference type="RefSeq" id="XP_007714229.1">
    <property type="nucleotide sequence ID" value="XM_007716039.1"/>
</dbReference>
<accession>W6XVK2</accession>
<gene>
    <name evidence="3" type="ORF">COCCADRAFT_6650</name>
</gene>
<protein>
    <submittedName>
        <fullName evidence="3">Uncharacterized protein</fullName>
    </submittedName>
</protein>
<feature type="coiled-coil region" evidence="1">
    <location>
        <begin position="173"/>
        <end position="242"/>
    </location>
</feature>
<feature type="region of interest" description="Disordered" evidence="2">
    <location>
        <begin position="1"/>
        <end position="85"/>
    </location>
</feature>
<sequence length="506" mass="57841">MDTKDAGQKHWTPPCPPDVMEETKYPVTPTKPHSNTNSQSYMESPFNTPHGNRDFAQLVEDSDGNTGRPGNTRSTPRKRENRTKRLCRLVDKLRNENEDLKVRIDELTTASRNLAMEESCCDKMHEHDILQRIISYAKDHSLYYGNLTMESVHTMLSNIHHKLRASNHPRTASENLEAQIQALRKELAASHAQCQSLGKRQAVSNAKLRESLQDLAISQDEAQSLRTQMQALQKEMLAQLSKVESAQDVDVVEVLDPILLLNHVAKHHWDTRARKKDYIEAWIWSFLIMMVFEHPFSFWGSSRALYDNWKLTFGESVENDWPEPTPKSENWRRTTTEELVGRIGRETVTSGQIRGGRHRHDKHAQKMQTSVLKTRERVANTISAHLTIIEPNCELSHISDIVDRAFALALDISIQPSRIQFTWPEVGDDFEADHMSPIPDRNGQDIDGGVVAFIVNPGLTRWGDARGQNFEKCHEIVPSLVQLEPVQAQRRSLRSCVKIKQERGYA</sequence>
<dbReference type="STRING" id="930089.W6XVK2"/>
<feature type="compositionally biased region" description="Polar residues" evidence="2">
    <location>
        <begin position="64"/>
        <end position="74"/>
    </location>
</feature>
<dbReference type="OrthoDB" id="3545916at2759"/>
<dbReference type="HOGENOM" id="CLU_538588_0_0_1"/>
<keyword evidence="1" id="KW-0175">Coiled coil</keyword>
<name>W6XVK2_COCC2</name>
<evidence type="ECO:0000256" key="2">
    <source>
        <dbReference type="SAM" id="MobiDB-lite"/>
    </source>
</evidence>
<feature type="compositionally biased region" description="Polar residues" evidence="2">
    <location>
        <begin position="31"/>
        <end position="50"/>
    </location>
</feature>
<reference evidence="3 4" key="1">
    <citation type="journal article" date="2013" name="PLoS Genet.">
        <title>Comparative genome structure, secondary metabolite, and effector coding capacity across Cochliobolus pathogens.</title>
        <authorList>
            <person name="Condon B.J."/>
            <person name="Leng Y."/>
            <person name="Wu D."/>
            <person name="Bushley K.E."/>
            <person name="Ohm R.A."/>
            <person name="Otillar R."/>
            <person name="Martin J."/>
            <person name="Schackwitz W."/>
            <person name="Grimwood J."/>
            <person name="MohdZainudin N."/>
            <person name="Xue C."/>
            <person name="Wang R."/>
            <person name="Manning V.A."/>
            <person name="Dhillon B."/>
            <person name="Tu Z.J."/>
            <person name="Steffenson B.J."/>
            <person name="Salamov A."/>
            <person name="Sun H."/>
            <person name="Lowry S."/>
            <person name="LaButti K."/>
            <person name="Han J."/>
            <person name="Copeland A."/>
            <person name="Lindquist E."/>
            <person name="Barry K."/>
            <person name="Schmutz J."/>
            <person name="Baker S.E."/>
            <person name="Ciuffetti L.M."/>
            <person name="Grigoriev I.V."/>
            <person name="Zhong S."/>
            <person name="Turgeon B.G."/>
        </authorList>
    </citation>
    <scope>NUCLEOTIDE SEQUENCE [LARGE SCALE GENOMIC DNA]</scope>
    <source>
        <strain evidence="3 4">26-R-13</strain>
    </source>
</reference>
<dbReference type="GeneID" id="19150512"/>
<evidence type="ECO:0000256" key="1">
    <source>
        <dbReference type="SAM" id="Coils"/>
    </source>
</evidence>
<dbReference type="Proteomes" id="UP000053841">
    <property type="component" value="Unassembled WGS sequence"/>
</dbReference>
<keyword evidence="4" id="KW-1185">Reference proteome</keyword>
<evidence type="ECO:0000313" key="4">
    <source>
        <dbReference type="Proteomes" id="UP000053841"/>
    </source>
</evidence>
<evidence type="ECO:0000313" key="3">
    <source>
        <dbReference type="EMBL" id="EUC31457.1"/>
    </source>
</evidence>
<organism evidence="3 4">
    <name type="scientific">Cochliobolus carbonum (strain 26-R-13)</name>
    <name type="common">Maize leaf spot fungus</name>
    <name type="synonym">Bipolaris zeicola</name>
    <dbReference type="NCBI Taxonomy" id="930089"/>
    <lineage>
        <taxon>Eukaryota</taxon>
        <taxon>Fungi</taxon>
        <taxon>Dikarya</taxon>
        <taxon>Ascomycota</taxon>
        <taxon>Pezizomycotina</taxon>
        <taxon>Dothideomycetes</taxon>
        <taxon>Pleosporomycetidae</taxon>
        <taxon>Pleosporales</taxon>
        <taxon>Pleosporineae</taxon>
        <taxon>Pleosporaceae</taxon>
        <taxon>Bipolaris</taxon>
    </lineage>
</organism>
<dbReference type="KEGG" id="bze:COCCADRAFT_6650"/>
<dbReference type="AlphaFoldDB" id="W6XVK2"/>